<dbReference type="InterPro" id="IPR001584">
    <property type="entry name" value="Integrase_cat-core"/>
</dbReference>
<evidence type="ECO:0000259" key="3">
    <source>
        <dbReference type="PROSITE" id="PS50994"/>
    </source>
</evidence>
<protein>
    <submittedName>
        <fullName evidence="4">Retrovirus-related pol polyprotein from transposon TNT 1-94</fullName>
    </submittedName>
</protein>
<dbReference type="InterPro" id="IPR036397">
    <property type="entry name" value="RNaseH_sf"/>
</dbReference>
<evidence type="ECO:0000256" key="2">
    <source>
        <dbReference type="SAM" id="Phobius"/>
    </source>
</evidence>
<accession>A0ABQ5IMW9</accession>
<comment type="caution">
    <text evidence="4">The sequence shown here is derived from an EMBL/GenBank/DDBJ whole genome shotgun (WGS) entry which is preliminary data.</text>
</comment>
<evidence type="ECO:0000313" key="4">
    <source>
        <dbReference type="EMBL" id="GJU00644.1"/>
    </source>
</evidence>
<evidence type="ECO:0000256" key="1">
    <source>
        <dbReference type="SAM" id="MobiDB-lite"/>
    </source>
</evidence>
<keyword evidence="2" id="KW-0812">Transmembrane</keyword>
<dbReference type="Gene3D" id="3.30.420.10">
    <property type="entry name" value="Ribonuclease H-like superfamily/Ribonuclease H"/>
    <property type="match status" value="1"/>
</dbReference>
<feature type="domain" description="Integrase catalytic" evidence="3">
    <location>
        <begin position="541"/>
        <end position="718"/>
    </location>
</feature>
<dbReference type="SUPFAM" id="SSF53098">
    <property type="entry name" value="Ribonuclease H-like"/>
    <property type="match status" value="1"/>
</dbReference>
<dbReference type="PANTHER" id="PTHR42648:SF32">
    <property type="entry name" value="RIBONUCLEASE H-LIKE DOMAIN, GAG-PRE-INTEGRASE DOMAIN PROTEIN-RELATED"/>
    <property type="match status" value="1"/>
</dbReference>
<dbReference type="Pfam" id="PF13976">
    <property type="entry name" value="gag_pre-integrs"/>
    <property type="match status" value="1"/>
</dbReference>
<dbReference type="EMBL" id="BQNB010020884">
    <property type="protein sequence ID" value="GJU00644.1"/>
    <property type="molecule type" value="Genomic_DNA"/>
</dbReference>
<dbReference type="InterPro" id="IPR012337">
    <property type="entry name" value="RNaseH-like_sf"/>
</dbReference>
<feature type="region of interest" description="Disordered" evidence="1">
    <location>
        <begin position="103"/>
        <end position="124"/>
    </location>
</feature>
<feature type="compositionally biased region" description="Acidic residues" evidence="1">
    <location>
        <begin position="110"/>
        <end position="120"/>
    </location>
</feature>
<reference evidence="4" key="1">
    <citation type="journal article" date="2022" name="Int. J. Mol. Sci.">
        <title>Draft Genome of Tanacetum Coccineum: Genomic Comparison of Closely Related Tanacetum-Family Plants.</title>
        <authorList>
            <person name="Yamashiro T."/>
            <person name="Shiraishi A."/>
            <person name="Nakayama K."/>
            <person name="Satake H."/>
        </authorList>
    </citation>
    <scope>NUCLEOTIDE SEQUENCE</scope>
</reference>
<reference evidence="4" key="2">
    <citation type="submission" date="2022-01" db="EMBL/GenBank/DDBJ databases">
        <authorList>
            <person name="Yamashiro T."/>
            <person name="Shiraishi A."/>
            <person name="Satake H."/>
            <person name="Nakayama K."/>
        </authorList>
    </citation>
    <scope>NUCLEOTIDE SEQUENCE</scope>
</reference>
<sequence length="863" mass="98674">MLKWQPQQNLLCSLCKEPDSHNHLFFKCKFANMVWKKMNDKMKMSKQYNNLNDVVNELVACPFKNNIWKMLNRIVVASNVYHLWQERNKRIFQQESRNEEVMVGSINDNDFQENSDDEADERTSEEYLRDLALGSDKEEVSGDDRDQSSSTNGLIRCVELSVRNNHARNGKWIDITMKKVNIILSMDEDSDCEKILNQKKKVLGGEQLTETSSKNDAKDNPFVLASLDYDYEMVLKSKDWVESLNPESKLPNFNTGRILVPKSKAVNEYLQLTEGASPSSEILKSKAKPYPPCTHCGFNDHHPDDCRNYPECEICETYDHFTSEHNRVIQIRGGVLSESSQSSESSIGVSCTTCGSSVYSTTYHNDFEHFKRGEKLQATKAKEPIKNGCSKSMTDVKSYLHKYVEQLGLKVVFGDNSSCITEGYGSINCGSIVFSKAAFQGIIFNANKKIVLMAPRRNDVYVLDMSLLTLNGACFFTKVSESVNWLWHKRLSHLNFKSINKLAKQNKVFGLPSLVYSKDKPCSACEKGKHKRASFKTKQNFSIKKCLHLLHMDLFRPVNPMSINHEKYTLVIVDEYSRYTWVYFLKKKSQAAKMIMPFVRMVKNQNDVKVKKIKTDNGSEFRNTKLESFCNEKGISQNFSSPYTPEQNGVAKRKNKTLIEAARTMPNGSVLSKHFWTKAVRKPVTLKTDKSLLKDMIGLLIRHSEKGYQTLAIFMYLDVMCLFIITRIILGNLMQKLMMVIAPNEQDNPQTEDIQGPPNQEITEVTLEQGVQDRQINHQPTEEALKNNIETSDRWSRDQHIEFINIIGDPSEGMLIRIMVAKLTAASTSECLFADFLSKIEPKMVSKALKHPGWVDAMQEELN</sequence>
<organism evidence="4 5">
    <name type="scientific">Tanacetum coccineum</name>
    <dbReference type="NCBI Taxonomy" id="301880"/>
    <lineage>
        <taxon>Eukaryota</taxon>
        <taxon>Viridiplantae</taxon>
        <taxon>Streptophyta</taxon>
        <taxon>Embryophyta</taxon>
        <taxon>Tracheophyta</taxon>
        <taxon>Spermatophyta</taxon>
        <taxon>Magnoliopsida</taxon>
        <taxon>eudicotyledons</taxon>
        <taxon>Gunneridae</taxon>
        <taxon>Pentapetalae</taxon>
        <taxon>asterids</taxon>
        <taxon>campanulids</taxon>
        <taxon>Asterales</taxon>
        <taxon>Asteraceae</taxon>
        <taxon>Asteroideae</taxon>
        <taxon>Anthemideae</taxon>
        <taxon>Anthemidinae</taxon>
        <taxon>Tanacetum</taxon>
    </lineage>
</organism>
<gene>
    <name evidence="4" type="ORF">Tco_1110982</name>
</gene>
<dbReference type="PROSITE" id="PS50994">
    <property type="entry name" value="INTEGRASE"/>
    <property type="match status" value="1"/>
</dbReference>
<dbReference type="InterPro" id="IPR039537">
    <property type="entry name" value="Retrotran_Ty1/copia-like"/>
</dbReference>
<feature type="transmembrane region" description="Helical" evidence="2">
    <location>
        <begin position="711"/>
        <end position="730"/>
    </location>
</feature>
<dbReference type="Proteomes" id="UP001151760">
    <property type="component" value="Unassembled WGS sequence"/>
</dbReference>
<dbReference type="PANTHER" id="PTHR42648">
    <property type="entry name" value="TRANSPOSASE, PUTATIVE-RELATED"/>
    <property type="match status" value="1"/>
</dbReference>
<keyword evidence="2" id="KW-0472">Membrane</keyword>
<proteinExistence type="predicted"/>
<keyword evidence="2" id="KW-1133">Transmembrane helix</keyword>
<evidence type="ECO:0000313" key="5">
    <source>
        <dbReference type="Proteomes" id="UP001151760"/>
    </source>
</evidence>
<dbReference type="Pfam" id="PF00665">
    <property type="entry name" value="rve"/>
    <property type="match status" value="1"/>
</dbReference>
<name>A0ABQ5IMW9_9ASTR</name>
<dbReference type="InterPro" id="IPR025724">
    <property type="entry name" value="GAG-pre-integrase_dom"/>
</dbReference>
<keyword evidence="5" id="KW-1185">Reference proteome</keyword>